<keyword evidence="8" id="KW-0464">Manganese</keyword>
<dbReference type="GO" id="GO:0005525">
    <property type="term" value="F:GTP binding"/>
    <property type="evidence" value="ECO:0007669"/>
    <property type="project" value="UniProtKB-KW"/>
</dbReference>
<dbReference type="EC" id="4.1.1.32" evidence="3"/>
<comment type="caution">
    <text evidence="12">The sequence shown here is derived from an EMBL/GenBank/DDBJ whole genome shotgun (WGS) entry which is preliminary data.</text>
</comment>
<comment type="cofactor">
    <cofactor evidence="1">
        <name>Mn(2+)</name>
        <dbReference type="ChEBI" id="CHEBI:29035"/>
    </cofactor>
</comment>
<evidence type="ECO:0000259" key="11">
    <source>
        <dbReference type="Pfam" id="PF17297"/>
    </source>
</evidence>
<gene>
    <name evidence="12" type="ORF">S03H2_49547</name>
</gene>
<dbReference type="GO" id="GO:0006107">
    <property type="term" value="P:oxaloacetate metabolic process"/>
    <property type="evidence" value="ECO:0007669"/>
    <property type="project" value="TreeGrafter"/>
</dbReference>
<evidence type="ECO:0000256" key="9">
    <source>
        <dbReference type="ARBA" id="ARBA00023239"/>
    </source>
</evidence>
<feature type="non-terminal residue" evidence="12">
    <location>
        <position position="263"/>
    </location>
</feature>
<evidence type="ECO:0000256" key="5">
    <source>
        <dbReference type="ARBA" id="ARBA00022741"/>
    </source>
</evidence>
<dbReference type="Pfam" id="PF17297">
    <property type="entry name" value="PEPCK_N"/>
    <property type="match status" value="1"/>
</dbReference>
<dbReference type="GO" id="GO:0071333">
    <property type="term" value="P:cellular response to glucose stimulus"/>
    <property type="evidence" value="ECO:0007669"/>
    <property type="project" value="TreeGrafter"/>
</dbReference>
<evidence type="ECO:0000256" key="6">
    <source>
        <dbReference type="ARBA" id="ARBA00022793"/>
    </source>
</evidence>
<dbReference type="GO" id="GO:0004613">
    <property type="term" value="F:phosphoenolpyruvate carboxykinase (GTP) activity"/>
    <property type="evidence" value="ECO:0007669"/>
    <property type="project" value="UniProtKB-EC"/>
</dbReference>
<keyword evidence="6" id="KW-0210">Decarboxylase</keyword>
<dbReference type="InterPro" id="IPR008210">
    <property type="entry name" value="PEP_carboxykinase_N"/>
</dbReference>
<dbReference type="GO" id="GO:0006094">
    <property type="term" value="P:gluconeogenesis"/>
    <property type="evidence" value="ECO:0007669"/>
    <property type="project" value="InterPro"/>
</dbReference>
<feature type="domain" description="Phosphoenolpyruvate carboxykinase C-terminal P-loop" evidence="10">
    <location>
        <begin position="206"/>
        <end position="261"/>
    </location>
</feature>
<dbReference type="SUPFAM" id="SSF53795">
    <property type="entry name" value="PEP carboxykinase-like"/>
    <property type="match status" value="1"/>
</dbReference>
<evidence type="ECO:0000256" key="2">
    <source>
        <dbReference type="ARBA" id="ARBA00005796"/>
    </source>
</evidence>
<evidence type="ECO:0000256" key="4">
    <source>
        <dbReference type="ARBA" id="ARBA00022723"/>
    </source>
</evidence>
<dbReference type="InterPro" id="IPR018091">
    <property type="entry name" value="PEP_carboxykin_GTP_CS"/>
</dbReference>
<organism evidence="12">
    <name type="scientific">marine sediment metagenome</name>
    <dbReference type="NCBI Taxonomy" id="412755"/>
    <lineage>
        <taxon>unclassified sequences</taxon>
        <taxon>metagenomes</taxon>
        <taxon>ecological metagenomes</taxon>
    </lineage>
</organism>
<dbReference type="GO" id="GO:0019543">
    <property type="term" value="P:propionate catabolic process"/>
    <property type="evidence" value="ECO:0007669"/>
    <property type="project" value="TreeGrafter"/>
</dbReference>
<feature type="non-terminal residue" evidence="12">
    <location>
        <position position="1"/>
    </location>
</feature>
<protein>
    <recommendedName>
        <fullName evidence="3">phosphoenolpyruvate carboxykinase (GTP)</fullName>
        <ecNumber evidence="3">4.1.1.32</ecNumber>
    </recommendedName>
</protein>
<feature type="domain" description="Phosphoenolpyruvate carboxykinase GTP-utilising N-terminal" evidence="11">
    <location>
        <begin position="2"/>
        <end position="201"/>
    </location>
</feature>
<evidence type="ECO:0000256" key="8">
    <source>
        <dbReference type="ARBA" id="ARBA00023211"/>
    </source>
</evidence>
<dbReference type="InterPro" id="IPR035077">
    <property type="entry name" value="PEP_carboxykinase_GTP_C"/>
</dbReference>
<dbReference type="InterPro" id="IPR013035">
    <property type="entry name" value="PEP_carboxykinase_C"/>
</dbReference>
<keyword evidence="4" id="KW-0479">Metal-binding</keyword>
<dbReference type="GO" id="GO:0005829">
    <property type="term" value="C:cytosol"/>
    <property type="evidence" value="ECO:0007669"/>
    <property type="project" value="TreeGrafter"/>
</dbReference>
<dbReference type="InterPro" id="IPR008209">
    <property type="entry name" value="PEP_carboxykinase_GTP"/>
</dbReference>
<reference evidence="12" key="1">
    <citation type="journal article" date="2014" name="Front. Microbiol.">
        <title>High frequency of phylogenetically diverse reductive dehalogenase-homologous genes in deep subseafloor sedimentary metagenomes.</title>
        <authorList>
            <person name="Kawai M."/>
            <person name="Futagami T."/>
            <person name="Toyoda A."/>
            <person name="Takaki Y."/>
            <person name="Nishi S."/>
            <person name="Hori S."/>
            <person name="Arai W."/>
            <person name="Tsubouchi T."/>
            <person name="Morono Y."/>
            <person name="Uchiyama I."/>
            <person name="Ito T."/>
            <person name="Fujiyama A."/>
            <person name="Inagaki F."/>
            <person name="Takami H."/>
        </authorList>
    </citation>
    <scope>NUCLEOTIDE SEQUENCE</scope>
    <source>
        <strain evidence="12">Expedition CK06-06</strain>
    </source>
</reference>
<keyword evidence="5" id="KW-0547">Nucleotide-binding</keyword>
<dbReference type="InterPro" id="IPR035078">
    <property type="entry name" value="PEP_carboxykinase_GTP_N"/>
</dbReference>
<proteinExistence type="inferred from homology"/>
<evidence type="ECO:0000259" key="10">
    <source>
        <dbReference type="Pfam" id="PF00821"/>
    </source>
</evidence>
<dbReference type="GO" id="GO:0033993">
    <property type="term" value="P:response to lipid"/>
    <property type="evidence" value="ECO:0007669"/>
    <property type="project" value="TreeGrafter"/>
</dbReference>
<dbReference type="EMBL" id="BARU01031311">
    <property type="protein sequence ID" value="GAH73279.1"/>
    <property type="molecule type" value="Genomic_DNA"/>
</dbReference>
<dbReference type="GO" id="GO:0030145">
    <property type="term" value="F:manganese ion binding"/>
    <property type="evidence" value="ECO:0007669"/>
    <property type="project" value="TreeGrafter"/>
</dbReference>
<evidence type="ECO:0000256" key="1">
    <source>
        <dbReference type="ARBA" id="ARBA00001936"/>
    </source>
</evidence>
<accession>X1J4L0</accession>
<evidence type="ECO:0000313" key="12">
    <source>
        <dbReference type="EMBL" id="GAH73279.1"/>
    </source>
</evidence>
<evidence type="ECO:0000256" key="7">
    <source>
        <dbReference type="ARBA" id="ARBA00023134"/>
    </source>
</evidence>
<dbReference type="AlphaFoldDB" id="X1J4L0"/>
<dbReference type="GO" id="GO:0042594">
    <property type="term" value="P:response to starvation"/>
    <property type="evidence" value="ECO:0007669"/>
    <property type="project" value="TreeGrafter"/>
</dbReference>
<comment type="similarity">
    <text evidence="2">Belongs to the phosphoenolpyruvate carboxykinase [GTP] family.</text>
</comment>
<dbReference type="Gene3D" id="3.90.228.20">
    <property type="match status" value="1"/>
</dbReference>
<keyword evidence="7" id="KW-0342">GTP-binding</keyword>
<sequence>SPASVFICTGSAEDINYIRELAIKAGEETPLDIPGHTVHFDGYHDQARDKAQTKYLLPPGSDLGASLNSIEKKAGVEEVRSFLKDSMVSREMLICFWCLGPTDSDFSIPAVQITDSPYVAHSESILFRPGYEQFTKIGASPDFFRFIHSEGELENAVSKNIDKRRVYIDLEEDLVYSVNTQYGGNTIGLKKLALRLAIQKGSEEGWLAEHMFVMGAHGPGGRVTYFAGAFPSACGKTSTSMLPGQTIIGDDIAYFRRKAGQIR</sequence>
<keyword evidence="9" id="KW-0456">Lyase</keyword>
<dbReference type="GO" id="GO:0046327">
    <property type="term" value="P:glycerol biosynthetic process from pyruvate"/>
    <property type="evidence" value="ECO:0007669"/>
    <property type="project" value="TreeGrafter"/>
</dbReference>
<dbReference type="PROSITE" id="PS00505">
    <property type="entry name" value="PEPCK_GTP"/>
    <property type="match status" value="1"/>
</dbReference>
<dbReference type="PANTHER" id="PTHR11561:SF0">
    <property type="entry name" value="PHOSPHOENOLPYRUVATE CARBOXYKINASE [GTP]-RELATED"/>
    <property type="match status" value="1"/>
</dbReference>
<dbReference type="PANTHER" id="PTHR11561">
    <property type="entry name" value="PHOSPHOENOLPYRUVATE CARBOXYKINASE"/>
    <property type="match status" value="1"/>
</dbReference>
<dbReference type="Gene3D" id="3.40.449.10">
    <property type="entry name" value="Phosphoenolpyruvate Carboxykinase, domain 1"/>
    <property type="match status" value="1"/>
</dbReference>
<evidence type="ECO:0000256" key="3">
    <source>
        <dbReference type="ARBA" id="ARBA00012306"/>
    </source>
</evidence>
<dbReference type="SUPFAM" id="SSF68923">
    <property type="entry name" value="PEP carboxykinase N-terminal domain"/>
    <property type="match status" value="1"/>
</dbReference>
<dbReference type="Pfam" id="PF00821">
    <property type="entry name" value="PEPCK_GTP"/>
    <property type="match status" value="1"/>
</dbReference>
<name>X1J4L0_9ZZZZ</name>